<dbReference type="EMBL" id="LC079035">
    <property type="protein sequence ID" value="BAV32141.1"/>
    <property type="molecule type" value="Genomic_DNA"/>
</dbReference>
<feature type="transmembrane region" description="Helical" evidence="2">
    <location>
        <begin position="576"/>
        <end position="596"/>
    </location>
</feature>
<feature type="region of interest" description="Disordered" evidence="1">
    <location>
        <begin position="674"/>
        <end position="694"/>
    </location>
</feature>
<feature type="transmembrane region" description="Helical" evidence="2">
    <location>
        <begin position="135"/>
        <end position="156"/>
    </location>
</feature>
<accession>A0A1B4XBG7</accession>
<name>A0A1B4XBG7_SORAA</name>
<evidence type="ECO:0000313" key="3">
    <source>
        <dbReference type="EMBL" id="BAV32141.1"/>
    </source>
</evidence>
<feature type="region of interest" description="Disordered" evidence="1">
    <location>
        <begin position="723"/>
        <end position="794"/>
    </location>
</feature>
<keyword evidence="2" id="KW-0812">Transmembrane</keyword>
<feature type="transmembrane region" description="Helical" evidence="2">
    <location>
        <begin position="12"/>
        <end position="31"/>
    </location>
</feature>
<dbReference type="AlphaFoldDB" id="A0A1B4XBG7"/>
<protein>
    <submittedName>
        <fullName evidence="3">Uncharacterized protein</fullName>
    </submittedName>
</protein>
<keyword evidence="2" id="KW-0472">Membrane</keyword>
<feature type="transmembrane region" description="Helical" evidence="2">
    <location>
        <begin position="78"/>
        <end position="101"/>
    </location>
</feature>
<feature type="compositionally biased region" description="Polar residues" evidence="1">
    <location>
        <begin position="678"/>
        <end position="693"/>
    </location>
</feature>
<organism evidence="3">
    <name type="scientific">Sordaria araneosa</name>
    <name type="common">Pleurage araneosa</name>
    <dbReference type="NCBI Taxonomy" id="573841"/>
    <lineage>
        <taxon>Eukaryota</taxon>
        <taxon>Fungi</taxon>
        <taxon>Dikarya</taxon>
        <taxon>Ascomycota</taxon>
        <taxon>Pezizomycotina</taxon>
        <taxon>Sordariomycetes</taxon>
        <taxon>Sordariomycetidae</taxon>
        <taxon>Sordariales</taxon>
        <taxon>Sordariaceae</taxon>
        <taxon>Sordaria</taxon>
    </lineage>
</organism>
<keyword evidence="2" id="KW-1133">Transmembrane helix</keyword>
<proteinExistence type="predicted"/>
<evidence type="ECO:0000256" key="2">
    <source>
        <dbReference type="SAM" id="Phobius"/>
    </source>
</evidence>
<sequence>MAQTIAARYQRPAYGLLAALYILLLVAPWILTCYQARKPFLLTAISTRPNYDINVHGISQADAGIATRSTYALETLNYIATLVALPAVYEILARAAVVHALRTRKTKRLNADQLFALADRKFIQGLFQSSTRRRFSFFAFSLIVLTVAHVIVRSVAVGSTWNQYMLARTTQLRTSSGGATGLAGMYTPYSWDVEAIGLSPTPEAIASVPVLNVLPRLKHDIIGTHPGEWQEKAWFSPDEDKYFVSTVKKGTTTGLVRNLALRMDSESSCRKPYRDTDYPKDCPGGEQYPFRHPNLKLNVCVQGNGTMLDNGQPVGPWRNTTDRQRIVEKIFIQFIDDKYVDEDSNRTVWLSEDWDWKGDIECQVKTELAYFELGNDHNNKTFSGKIDKLDAPDAELVAMSWKYSRHVDSPYDYYGSPVMDAVHDDVGVAVPGPLTLVSRILFGTGSFYDFAERISIDNPDRQIYSDFLSRSCPYPFQRHPLAQYQCSERKDWDGGDRQWGAAGVVKLLNLFNPASHVADPNPGPGRELLDTALALANQAVVDLSVRPTTSKTRKFGAIFSAEGVAVRQLVMSDATMAGISVLLGLQVLGILGFLAYTYRLPTWTPTLDVLAVVRIAQQLKDGHLLRAIGLRTVTKEEMKKLSEIDALIGLHEPIPLQAMRSTAVATLADLDSPGRGSGLSSATTADARSQHSQARVVPVVSDDIQMGMSSIPVDVQTVVSEDLGNVNSPSQTRRPGGALSPPPLESSAPRLSPNVADTVPEHDTDNHPGRPSSPPAYTPRTAEEPPLNPMPPSYASALAISELRVGGQGLVTRKNIPQTRDDLWV</sequence>
<evidence type="ECO:0000256" key="1">
    <source>
        <dbReference type="SAM" id="MobiDB-lite"/>
    </source>
</evidence>
<reference evidence="3" key="1">
    <citation type="journal article" date="2016" name="J. Antibiot.">
        <title>Genome mining of the sordarin biosynthetic gene cluster from Sordaria araneosa Cain ATCC 36386: characterization of cycloaraneosene synthase and GDP-6-deoxyaltrose transferase.</title>
        <authorList>
            <person name="Kudo F."/>
            <person name="Matsuura Y."/>
            <person name="Hayashi T."/>
            <person name="Fukushima M."/>
            <person name="Eguchi T."/>
        </authorList>
    </citation>
    <scope>NUCLEOTIDE SEQUENCE</scope>
    <source>
        <strain evidence="3">ATCC 36386</strain>
    </source>
</reference>
<feature type="compositionally biased region" description="Low complexity" evidence="1">
    <location>
        <begin position="735"/>
        <end position="753"/>
    </location>
</feature>
<feature type="compositionally biased region" description="Basic and acidic residues" evidence="1">
    <location>
        <begin position="759"/>
        <end position="768"/>
    </location>
</feature>